<accession>A0AAX3EQW8</accession>
<dbReference type="Proteomes" id="UP001163293">
    <property type="component" value="Plasmid unnamed7"/>
</dbReference>
<dbReference type="EMBL" id="CP101192">
    <property type="protein sequence ID" value="UYW00244.1"/>
    <property type="molecule type" value="Genomic_DNA"/>
</dbReference>
<evidence type="ECO:0000256" key="1">
    <source>
        <dbReference type="SAM" id="MobiDB-lite"/>
    </source>
</evidence>
<keyword evidence="2" id="KW-0614">Plasmid</keyword>
<name>A0AAX3EQW8_PAEUR</name>
<gene>
    <name evidence="2" type="ORF">NL394_24145</name>
</gene>
<feature type="region of interest" description="Disordered" evidence="1">
    <location>
        <begin position="186"/>
        <end position="229"/>
    </location>
</feature>
<keyword evidence="3" id="KW-1185">Reference proteome</keyword>
<proteinExistence type="predicted"/>
<dbReference type="AlphaFoldDB" id="A0AAX3EQW8"/>
<feature type="region of interest" description="Disordered" evidence="1">
    <location>
        <begin position="264"/>
        <end position="288"/>
    </location>
</feature>
<feature type="region of interest" description="Disordered" evidence="1">
    <location>
        <begin position="340"/>
        <end position="370"/>
    </location>
</feature>
<reference evidence="2" key="1">
    <citation type="submission" date="2022-07" db="EMBL/GenBank/DDBJ databases">
        <authorList>
            <person name="Wu T."/>
        </authorList>
    </citation>
    <scope>NUCLEOTIDE SEQUENCE</scope>
    <source>
        <strain evidence="2">SD-1</strain>
        <plasmid evidence="2">unnamed7</plasmid>
    </source>
</reference>
<dbReference type="RefSeq" id="WP_264398997.1">
    <property type="nucleotide sequence ID" value="NZ_CP101184.1"/>
</dbReference>
<evidence type="ECO:0000313" key="2">
    <source>
        <dbReference type="EMBL" id="UYW00244.1"/>
    </source>
</evidence>
<evidence type="ECO:0000313" key="3">
    <source>
        <dbReference type="Proteomes" id="UP001163293"/>
    </source>
</evidence>
<feature type="compositionally biased region" description="Polar residues" evidence="1">
    <location>
        <begin position="351"/>
        <end position="370"/>
    </location>
</feature>
<sequence>MMNEDVDIDAPLEEALQHGMAISAQIGRELARAWRAHLEDKARTDDRTAALVQRAFNTERDTAAAALAPAQDPKWWDEASVREICDAYQVANTWAEHDPRAAQAEETIRMAAAERYGIDPERLLTEGHRQTETIMNTPPERLAQAQRWARLEGWTNDIPEFYPEAQKLHNLLSDYDRAVSGAERSEALADQARREAELKDDESKDLFGEAGRGHEHADGLDREALEPSPEDLDKARAWAMANDPEYADKSQSEKDRLDRELVESWRGVGDPEKAQEAGVVRKDAAQRERAGEKAAVAAGAAYDNASRLEADAARMRAAGAPERGIEAKQFGLSQQKYPVAHAAAGKGKSTGKVTTNSVKLAQSQSRHLGR</sequence>
<geneLocation type="plasmid" evidence="2 3">
    <name>unnamed7</name>
</geneLocation>
<organism evidence="2 3">
    <name type="scientific">Paenarthrobacter ureafaciens</name>
    <dbReference type="NCBI Taxonomy" id="37931"/>
    <lineage>
        <taxon>Bacteria</taxon>
        <taxon>Bacillati</taxon>
        <taxon>Actinomycetota</taxon>
        <taxon>Actinomycetes</taxon>
        <taxon>Micrococcales</taxon>
        <taxon>Micrococcaceae</taxon>
        <taxon>Paenarthrobacter</taxon>
    </lineage>
</organism>
<protein>
    <submittedName>
        <fullName evidence="2">Uncharacterized protein</fullName>
    </submittedName>
</protein>